<evidence type="ECO:0000256" key="3">
    <source>
        <dbReference type="ARBA" id="ARBA00022777"/>
    </source>
</evidence>
<dbReference type="PANTHER" id="PTHR43289">
    <property type="entry name" value="MITOGEN-ACTIVATED PROTEIN KINASE KINASE KINASE 20-RELATED"/>
    <property type="match status" value="1"/>
</dbReference>
<keyword evidence="2 5" id="KW-0547">Nucleotide-binding</keyword>
<dbReference type="EMBL" id="FTOQ01000010">
    <property type="protein sequence ID" value="SIT01435.1"/>
    <property type="molecule type" value="Genomic_DNA"/>
</dbReference>
<dbReference type="InterPro" id="IPR011009">
    <property type="entry name" value="Kinase-like_dom_sf"/>
</dbReference>
<dbReference type="RefSeq" id="WP_076449073.1">
    <property type="nucleotide sequence ID" value="NZ_FTOQ01000010.1"/>
</dbReference>
<dbReference type="Pfam" id="PF00069">
    <property type="entry name" value="Pkinase"/>
    <property type="match status" value="1"/>
</dbReference>
<protein>
    <submittedName>
        <fullName evidence="7">Serine/threonine protein kinase</fullName>
    </submittedName>
</protein>
<evidence type="ECO:0000256" key="4">
    <source>
        <dbReference type="ARBA" id="ARBA00022840"/>
    </source>
</evidence>
<dbReference type="InterPro" id="IPR017441">
    <property type="entry name" value="Protein_kinase_ATP_BS"/>
</dbReference>
<dbReference type="AlphaFoldDB" id="A0A1N7NSU3"/>
<reference evidence="8" key="1">
    <citation type="submission" date="2017-01" db="EMBL/GenBank/DDBJ databases">
        <authorList>
            <person name="Varghese N."/>
            <person name="Submissions S."/>
        </authorList>
    </citation>
    <scope>NUCLEOTIDE SEQUENCE [LARGE SCALE GENOMIC DNA]</scope>
    <source>
        <strain evidence="8">DSM 29430</strain>
    </source>
</reference>
<evidence type="ECO:0000256" key="1">
    <source>
        <dbReference type="ARBA" id="ARBA00022679"/>
    </source>
</evidence>
<evidence type="ECO:0000259" key="6">
    <source>
        <dbReference type="PROSITE" id="PS50011"/>
    </source>
</evidence>
<keyword evidence="8" id="KW-1185">Reference proteome</keyword>
<dbReference type="InterPro" id="IPR000719">
    <property type="entry name" value="Prot_kinase_dom"/>
</dbReference>
<feature type="binding site" evidence="5">
    <location>
        <position position="47"/>
    </location>
    <ligand>
        <name>ATP</name>
        <dbReference type="ChEBI" id="CHEBI:30616"/>
    </ligand>
</feature>
<name>A0A1N7NSU3_9RHOB</name>
<dbReference type="Gene3D" id="3.30.200.20">
    <property type="entry name" value="Phosphorylase Kinase, domain 1"/>
    <property type="match status" value="1"/>
</dbReference>
<gene>
    <name evidence="7" type="ORF">SAMN05421759_11030</name>
</gene>
<dbReference type="PROSITE" id="PS00107">
    <property type="entry name" value="PROTEIN_KINASE_ATP"/>
    <property type="match status" value="1"/>
</dbReference>
<evidence type="ECO:0000313" key="7">
    <source>
        <dbReference type="EMBL" id="SIT01435.1"/>
    </source>
</evidence>
<dbReference type="PANTHER" id="PTHR43289:SF6">
    <property type="entry name" value="SERINE_THREONINE-PROTEIN KINASE NEKL-3"/>
    <property type="match status" value="1"/>
</dbReference>
<evidence type="ECO:0000256" key="2">
    <source>
        <dbReference type="ARBA" id="ARBA00022741"/>
    </source>
</evidence>
<dbReference type="Gene3D" id="1.10.510.10">
    <property type="entry name" value="Transferase(Phosphotransferase) domain 1"/>
    <property type="match status" value="1"/>
</dbReference>
<keyword evidence="1" id="KW-0808">Transferase</keyword>
<dbReference type="SUPFAM" id="SSF56112">
    <property type="entry name" value="Protein kinase-like (PK-like)"/>
    <property type="match status" value="1"/>
</dbReference>
<dbReference type="GO" id="GO:0005524">
    <property type="term" value="F:ATP binding"/>
    <property type="evidence" value="ECO:0007669"/>
    <property type="project" value="UniProtKB-UniRule"/>
</dbReference>
<evidence type="ECO:0000256" key="5">
    <source>
        <dbReference type="PROSITE-ProRule" id="PRU10141"/>
    </source>
</evidence>
<organism evidence="7 8">
    <name type="scientific">Roseivivax lentus</name>
    <dbReference type="NCBI Taxonomy" id="633194"/>
    <lineage>
        <taxon>Bacteria</taxon>
        <taxon>Pseudomonadati</taxon>
        <taxon>Pseudomonadota</taxon>
        <taxon>Alphaproteobacteria</taxon>
        <taxon>Rhodobacterales</taxon>
        <taxon>Roseobacteraceae</taxon>
        <taxon>Roseivivax</taxon>
    </lineage>
</organism>
<proteinExistence type="predicted"/>
<dbReference type="STRING" id="633194.SAMN05421759_11030"/>
<dbReference type="Proteomes" id="UP000186684">
    <property type="component" value="Unassembled WGS sequence"/>
</dbReference>
<feature type="domain" description="Protein kinase" evidence="6">
    <location>
        <begin position="18"/>
        <end position="279"/>
    </location>
</feature>
<dbReference type="PROSITE" id="PS50011">
    <property type="entry name" value="PROTEIN_KINASE_DOM"/>
    <property type="match status" value="1"/>
</dbReference>
<sequence>MTDQTQIAPQRPLRIGKYQIRRQLGAGAMGVVYEAHDADIDRIVAIKTIHRHLIDTDSGADWLARFSREARAAGRVLHPNLVTIFDYLEQDGQPFLVMERLQAHTLEDRLAQPDALTLGDVGTMFAQILDGLSAIHAEGIIHGDMKPAKVMLTENGTVKLTDFGIARFSQADRTSAGMIGTSSFMAPEQFSGEEVDDRADIYATGVVLYKVHTGRLPYEGGGIEAVMRASKGETVDPPSALVPGLPRALDAVVMTAISPELTRRHASAAQMRKALAAALEMGNPGQTTIAAAKPTGPAPQTMIGWLSNETMRGLEESLVGRIGPIGKIVARRAAQTAVDQSDLMEQILAEVAEGPEREHLRQAMARYLSADRSAGSVTQVHIAATTDALLPHLGPIARPLVRREAAASASLTQLLDRLADLNNEPDAHTRFLADARANIPNGSEHS</sequence>
<keyword evidence="4 5" id="KW-0067">ATP-binding</keyword>
<accession>A0A1N7NSU3</accession>
<keyword evidence="3 7" id="KW-0418">Kinase</keyword>
<dbReference type="GO" id="GO:0004674">
    <property type="term" value="F:protein serine/threonine kinase activity"/>
    <property type="evidence" value="ECO:0007669"/>
    <property type="project" value="UniProtKB-KW"/>
</dbReference>
<evidence type="ECO:0000313" key="8">
    <source>
        <dbReference type="Proteomes" id="UP000186684"/>
    </source>
</evidence>
<dbReference type="CDD" id="cd14014">
    <property type="entry name" value="STKc_PknB_like"/>
    <property type="match status" value="1"/>
</dbReference>
<keyword evidence="7" id="KW-0723">Serine/threonine-protein kinase</keyword>
<dbReference type="OrthoDB" id="9801841at2"/>